<name>A0A427B3R8_ENSVE</name>
<protein>
    <submittedName>
        <fullName evidence="2">Uncharacterized protein</fullName>
    </submittedName>
</protein>
<accession>A0A427B3R8</accession>
<keyword evidence="1" id="KW-0732">Signal</keyword>
<reference evidence="2 3" key="1">
    <citation type="journal article" date="2014" name="Agronomy (Basel)">
        <title>A Draft Genome Sequence for Ensete ventricosum, the Drought-Tolerant Tree Against Hunger.</title>
        <authorList>
            <person name="Harrison J."/>
            <person name="Moore K.A."/>
            <person name="Paszkiewicz K."/>
            <person name="Jones T."/>
            <person name="Grant M."/>
            <person name="Ambacheew D."/>
            <person name="Muzemil S."/>
            <person name="Studholme D.J."/>
        </authorList>
    </citation>
    <scope>NUCLEOTIDE SEQUENCE [LARGE SCALE GENOMIC DNA]</scope>
</reference>
<evidence type="ECO:0000313" key="3">
    <source>
        <dbReference type="Proteomes" id="UP000287651"/>
    </source>
</evidence>
<dbReference type="Proteomes" id="UP000287651">
    <property type="component" value="Unassembled WGS sequence"/>
</dbReference>
<feature type="signal peptide" evidence="1">
    <location>
        <begin position="1"/>
        <end position="20"/>
    </location>
</feature>
<proteinExistence type="predicted"/>
<feature type="chain" id="PRO_5019206108" evidence="1">
    <location>
        <begin position="21"/>
        <end position="188"/>
    </location>
</feature>
<comment type="caution">
    <text evidence="2">The sequence shown here is derived from an EMBL/GenBank/DDBJ whole genome shotgun (WGS) entry which is preliminary data.</text>
</comment>
<organism evidence="2 3">
    <name type="scientific">Ensete ventricosum</name>
    <name type="common">Abyssinian banana</name>
    <name type="synonym">Musa ensete</name>
    <dbReference type="NCBI Taxonomy" id="4639"/>
    <lineage>
        <taxon>Eukaryota</taxon>
        <taxon>Viridiplantae</taxon>
        <taxon>Streptophyta</taxon>
        <taxon>Embryophyta</taxon>
        <taxon>Tracheophyta</taxon>
        <taxon>Spermatophyta</taxon>
        <taxon>Magnoliopsida</taxon>
        <taxon>Liliopsida</taxon>
        <taxon>Zingiberales</taxon>
        <taxon>Musaceae</taxon>
        <taxon>Ensete</taxon>
    </lineage>
</organism>
<evidence type="ECO:0000313" key="2">
    <source>
        <dbReference type="EMBL" id="RRT83125.1"/>
    </source>
</evidence>
<gene>
    <name evidence="2" type="ORF">B296_00015446</name>
</gene>
<dbReference type="AlphaFoldDB" id="A0A427B3R8"/>
<dbReference type="EMBL" id="AMZH03000557">
    <property type="protein sequence ID" value="RRT83125.1"/>
    <property type="molecule type" value="Genomic_DNA"/>
</dbReference>
<evidence type="ECO:0000256" key="1">
    <source>
        <dbReference type="SAM" id="SignalP"/>
    </source>
</evidence>
<sequence>MPFELFLSALGSFTSKICLAIVVSPPLRPVGPYNGDRATSTRSALRWQSEVDVCDAPIVTSMRVFLTLLDCSFKITPLGWWVPKVIPPTIKDYVIVAIVPSSSALGDSGTTNALAAMWSYFNVDSTMTTRRLVEVRKNYFIPSEYELHVPLPGERPYDAFPCFFSLSTDALEVGLRFSLYPVIEACLE</sequence>